<evidence type="ECO:0000256" key="8">
    <source>
        <dbReference type="ARBA" id="ARBA00023136"/>
    </source>
</evidence>
<dbReference type="InterPro" id="IPR037224">
    <property type="entry name" value="PapC_N_sf"/>
</dbReference>
<evidence type="ECO:0000259" key="12">
    <source>
        <dbReference type="Pfam" id="PF13954"/>
    </source>
</evidence>
<dbReference type="InterPro" id="IPR025949">
    <property type="entry name" value="PapC-like_C"/>
</dbReference>
<dbReference type="GO" id="GO:0009279">
    <property type="term" value="C:cell outer membrane"/>
    <property type="evidence" value="ECO:0007669"/>
    <property type="project" value="UniProtKB-SubCell"/>
</dbReference>
<dbReference type="PANTHER" id="PTHR30451:SF21">
    <property type="entry name" value="FIMBRIAL USHER DOMAIN-CONTAINING PROTEIN YDET-RELATED"/>
    <property type="match status" value="1"/>
</dbReference>
<evidence type="ECO:0000313" key="14">
    <source>
        <dbReference type="Proteomes" id="UP000183613"/>
    </source>
</evidence>
<evidence type="ECO:0000259" key="11">
    <source>
        <dbReference type="Pfam" id="PF13953"/>
    </source>
</evidence>
<dbReference type="Gene3D" id="2.60.40.3110">
    <property type="match status" value="1"/>
</dbReference>
<name>A0A0J6GDW0_PSEDM</name>
<evidence type="ECO:0000256" key="2">
    <source>
        <dbReference type="ARBA" id="ARBA00008064"/>
    </source>
</evidence>
<proteinExistence type="inferred from homology"/>
<evidence type="ECO:0000256" key="1">
    <source>
        <dbReference type="ARBA" id="ARBA00004571"/>
    </source>
</evidence>
<dbReference type="AlphaFoldDB" id="A0A0J6GDW0"/>
<evidence type="ECO:0000313" key="13">
    <source>
        <dbReference type="EMBL" id="SEE14852.1"/>
    </source>
</evidence>
<comment type="caution">
    <text evidence="13">The sequence shown here is derived from an EMBL/GenBank/DDBJ whole genome shotgun (WGS) entry which is preliminary data.</text>
</comment>
<keyword evidence="14" id="KW-1185">Reference proteome</keyword>
<gene>
    <name evidence="13" type="ORF">SAMN04489800_0052</name>
</gene>
<dbReference type="Gene3D" id="3.10.20.410">
    <property type="match status" value="1"/>
</dbReference>
<dbReference type="InterPro" id="IPR043142">
    <property type="entry name" value="PapC-like_C_sf"/>
</dbReference>
<dbReference type="InterPro" id="IPR000015">
    <property type="entry name" value="Fimb_usher"/>
</dbReference>
<feature type="region of interest" description="Disordered" evidence="10">
    <location>
        <begin position="595"/>
        <end position="616"/>
    </location>
</feature>
<dbReference type="GO" id="GO:0015473">
    <property type="term" value="F:fimbrial usher porin activity"/>
    <property type="evidence" value="ECO:0007669"/>
    <property type="project" value="InterPro"/>
</dbReference>
<dbReference type="RefSeq" id="WP_048360156.1">
    <property type="nucleotide sequence ID" value="NZ_FNUD01000002.1"/>
</dbReference>
<dbReference type="Pfam" id="PF00577">
    <property type="entry name" value="Usher"/>
    <property type="match status" value="1"/>
</dbReference>
<dbReference type="InterPro" id="IPR025885">
    <property type="entry name" value="PapC_N"/>
</dbReference>
<keyword evidence="6" id="KW-0812">Transmembrane</keyword>
<keyword evidence="7" id="KW-0732">Signal</keyword>
<comment type="subcellular location">
    <subcellularLocation>
        <location evidence="1">Cell outer membrane</location>
        <topology evidence="1">Multi-pass membrane protein</topology>
    </subcellularLocation>
</comment>
<dbReference type="Pfam" id="PF13954">
    <property type="entry name" value="PapC_N"/>
    <property type="match status" value="1"/>
</dbReference>
<keyword evidence="9" id="KW-0998">Cell outer membrane</keyword>
<keyword evidence="4" id="KW-1134">Transmembrane beta strand</keyword>
<dbReference type="GO" id="GO:0009297">
    <property type="term" value="P:pilus assembly"/>
    <property type="evidence" value="ECO:0007669"/>
    <property type="project" value="InterPro"/>
</dbReference>
<feature type="domain" description="PapC-like C-terminal" evidence="11">
    <location>
        <begin position="779"/>
        <end position="844"/>
    </location>
</feature>
<evidence type="ECO:0000256" key="9">
    <source>
        <dbReference type="ARBA" id="ARBA00023237"/>
    </source>
</evidence>
<keyword evidence="5" id="KW-1029">Fimbrium biogenesis</keyword>
<dbReference type="PATRIC" id="fig|882211.3.peg.2429"/>
<evidence type="ECO:0000256" key="6">
    <source>
        <dbReference type="ARBA" id="ARBA00022692"/>
    </source>
</evidence>
<organism evidence="13 14">
    <name type="scientific">Pseudomonas deceptionensis</name>
    <dbReference type="NCBI Taxonomy" id="882211"/>
    <lineage>
        <taxon>Bacteria</taxon>
        <taxon>Pseudomonadati</taxon>
        <taxon>Pseudomonadota</taxon>
        <taxon>Gammaproteobacteria</taxon>
        <taxon>Pseudomonadales</taxon>
        <taxon>Pseudomonadaceae</taxon>
        <taxon>Pseudomonas</taxon>
    </lineage>
</organism>
<accession>A0A0J6GDW0</accession>
<dbReference type="InterPro" id="IPR042186">
    <property type="entry name" value="FimD_plug_dom"/>
</dbReference>
<reference evidence="13" key="1">
    <citation type="submission" date="2016-10" db="EMBL/GenBank/DDBJ databases">
        <authorList>
            <person name="Varghese N."/>
            <person name="Submissions S."/>
        </authorList>
    </citation>
    <scope>NUCLEOTIDE SEQUENCE [LARGE SCALE GENOMIC DNA]</scope>
    <source>
        <strain evidence="13">LMG 25555</strain>
    </source>
</reference>
<dbReference type="EMBL" id="FNUD01000002">
    <property type="protein sequence ID" value="SEE14852.1"/>
    <property type="molecule type" value="Genomic_DNA"/>
</dbReference>
<keyword evidence="3" id="KW-0813">Transport</keyword>
<protein>
    <submittedName>
        <fullName evidence="13">Outer membrane usher protein</fullName>
    </submittedName>
</protein>
<evidence type="ECO:0000256" key="7">
    <source>
        <dbReference type="ARBA" id="ARBA00022729"/>
    </source>
</evidence>
<dbReference type="Gene3D" id="2.60.40.2610">
    <property type="entry name" value="Outer membrane usher protein FimD, plug domain"/>
    <property type="match status" value="1"/>
</dbReference>
<dbReference type="Pfam" id="PF13953">
    <property type="entry name" value="PapC_C"/>
    <property type="match status" value="1"/>
</dbReference>
<dbReference type="OrthoDB" id="6554712at2"/>
<dbReference type="Gene3D" id="2.60.40.2070">
    <property type="match status" value="1"/>
</dbReference>
<keyword evidence="8" id="KW-0472">Membrane</keyword>
<dbReference type="Proteomes" id="UP000183613">
    <property type="component" value="Unassembled WGS sequence"/>
</dbReference>
<evidence type="ECO:0000256" key="10">
    <source>
        <dbReference type="SAM" id="MobiDB-lite"/>
    </source>
</evidence>
<evidence type="ECO:0000256" key="3">
    <source>
        <dbReference type="ARBA" id="ARBA00022448"/>
    </source>
</evidence>
<evidence type="ECO:0000256" key="4">
    <source>
        <dbReference type="ARBA" id="ARBA00022452"/>
    </source>
</evidence>
<feature type="domain" description="PapC N-terminal" evidence="12">
    <location>
        <begin position="37"/>
        <end position="186"/>
    </location>
</feature>
<dbReference type="PANTHER" id="PTHR30451">
    <property type="entry name" value="OUTER MEMBRANE USHER PROTEIN"/>
    <property type="match status" value="1"/>
</dbReference>
<comment type="similarity">
    <text evidence="2">Belongs to the fimbrial export usher family.</text>
</comment>
<evidence type="ECO:0000256" key="5">
    <source>
        <dbReference type="ARBA" id="ARBA00022558"/>
    </source>
</evidence>
<dbReference type="SUPFAM" id="SSF141729">
    <property type="entry name" value="FimD N-terminal domain-like"/>
    <property type="match status" value="1"/>
</dbReference>
<sequence>MLRLRMCAFARQKKYWNTLILGAVGFTTTAVQAGYSFDSSFLEIGGGNATAEVSEQVKSMSQGQLPGIYRVDLSVDNRLVEQRDLRFIRETAQQTSTPNGLFPCFSLEAMTDLGIDPTRLKNADISVDNCVYFNRDLAGVTYNYDFNKQLLDLQVPQAYIGSVPFATRRKGWSDGEQVAFANYNFSGSHFETQYGNRQSQFGSVRSGINSGAWRFRNFSTWQKSTSVDGKWNSVDTYVQRDLGNLMAIATIGESSTDSDLFDSISYRGAGIASDLDMLPDDSRNFAPVVRGVANGRSLVTLRQRGYVISEQWVPSGPFALKDLYSTSGNGDIEVTIEGPNGELQVYTQSFSSVPYMLREGQQSYAVTAGQYRPADGTLNQQAPGFVQGTYRRGLTDGTTLFGGTVISEQYRSALLGFAHDFAGFGAISLDVTHAISDDMGPGSETLSGQSFRFRYSKSIDLTDTNFSLIGYRYSTSGYYSFNEAINARANDSLAPYIDEAVNDSGVFSPYISGHLKSSFSANVSQQFGDWGGMYANLSKTDYWNMAKSNTSMQLGYSFSAGSASYNLGLAQSSGMGSDVRSVSLSVSIPLGNPGTSNSRIGLSTNQDSSGNASRSATFGGSHFQDNALSYSLGVNQQVSDQERVLGGSVAARYNAANAIWHGAYNSDQNMRQTDYGVEGALVATGDTLMFTQPLGETNIIVATPGAANVGVRTKSGVKTNSGGYTIISSAQPYRKNRVSLNTDSLSDNTDIEQLVQEVTPNRGAFVLANFETRNGRRLLLTISSSNGKPAPFAAEAMLYGPDDRLLSSAMVADKGRVFLTGVPDKARLLINVNGQPWCARDLDLNAHTLPEAGIGQLHISCDARLTSTDKNQGTPDA</sequence>